<reference evidence="1 2" key="1">
    <citation type="submission" date="2021-01" db="EMBL/GenBank/DDBJ databases">
        <title>Prevotella A2931 sp. nov.</title>
        <authorList>
            <person name="Buhl M."/>
            <person name="Oberhettinger P."/>
        </authorList>
    </citation>
    <scope>NUCLEOTIDE SEQUENCE [LARGE SCALE GENOMIC DNA]</scope>
    <source>
        <strain evidence="1 2">A2931</strain>
    </source>
</reference>
<name>A0ABS3M467_9BACT</name>
<protein>
    <recommendedName>
        <fullName evidence="3">RNA polymerase subunit sigma-70</fullName>
    </recommendedName>
</protein>
<gene>
    <name evidence="1" type="ORF">JHU38_04120</name>
</gene>
<proteinExistence type="predicted"/>
<evidence type="ECO:0008006" key="3">
    <source>
        <dbReference type="Google" id="ProtNLM"/>
    </source>
</evidence>
<accession>A0ABS3M467</accession>
<dbReference type="EMBL" id="JAERMS010000007">
    <property type="protein sequence ID" value="MBO1362970.1"/>
    <property type="molecule type" value="Genomic_DNA"/>
</dbReference>
<keyword evidence="2" id="KW-1185">Reference proteome</keyword>
<comment type="caution">
    <text evidence="1">The sequence shown here is derived from an EMBL/GenBank/DDBJ whole genome shotgun (WGS) entry which is preliminary data.</text>
</comment>
<sequence>MQDYSDNTILIAGIRDGKHEAYGYLFATYYPRLHNYAMRFLADSDSADDFERLYLN</sequence>
<evidence type="ECO:0000313" key="2">
    <source>
        <dbReference type="Proteomes" id="UP000664265"/>
    </source>
</evidence>
<dbReference type="InterPro" id="IPR013325">
    <property type="entry name" value="RNA_pol_sigma_r2"/>
</dbReference>
<evidence type="ECO:0000313" key="1">
    <source>
        <dbReference type="EMBL" id="MBO1362970.1"/>
    </source>
</evidence>
<dbReference type="SUPFAM" id="SSF88946">
    <property type="entry name" value="Sigma2 domain of RNA polymerase sigma factors"/>
    <property type="match status" value="1"/>
</dbReference>
<dbReference type="Gene3D" id="1.10.1740.10">
    <property type="match status" value="1"/>
</dbReference>
<dbReference type="RefSeq" id="WP_158267305.1">
    <property type="nucleotide sequence ID" value="NZ_JAERMS010000007.1"/>
</dbReference>
<dbReference type="Proteomes" id="UP000664265">
    <property type="component" value="Unassembled WGS sequence"/>
</dbReference>
<organism evidence="1 2">
    <name type="scientific">Prevotella illustrans</name>
    <dbReference type="NCBI Taxonomy" id="2800387"/>
    <lineage>
        <taxon>Bacteria</taxon>
        <taxon>Pseudomonadati</taxon>
        <taxon>Bacteroidota</taxon>
        <taxon>Bacteroidia</taxon>
        <taxon>Bacteroidales</taxon>
        <taxon>Prevotellaceae</taxon>
        <taxon>Prevotella</taxon>
    </lineage>
</organism>